<evidence type="ECO:0000256" key="14">
    <source>
        <dbReference type="ARBA" id="ARBA00023136"/>
    </source>
</evidence>
<organism evidence="23 24">
    <name type="scientific">Asparagus officinalis</name>
    <name type="common">Garden asparagus</name>
    <dbReference type="NCBI Taxonomy" id="4686"/>
    <lineage>
        <taxon>Eukaryota</taxon>
        <taxon>Viridiplantae</taxon>
        <taxon>Streptophyta</taxon>
        <taxon>Embryophyta</taxon>
        <taxon>Tracheophyta</taxon>
        <taxon>Spermatophyta</taxon>
        <taxon>Magnoliopsida</taxon>
        <taxon>Liliopsida</taxon>
        <taxon>Asparagales</taxon>
        <taxon>Asparagaceae</taxon>
        <taxon>Asparagoideae</taxon>
        <taxon>Asparagus</taxon>
    </lineage>
</organism>
<dbReference type="SUPFAM" id="SSF52058">
    <property type="entry name" value="L domain-like"/>
    <property type="match status" value="2"/>
</dbReference>
<dbReference type="EC" id="2.7.11.1" evidence="3"/>
<dbReference type="Pfam" id="PF08263">
    <property type="entry name" value="LRRNT_2"/>
    <property type="match status" value="1"/>
</dbReference>
<dbReference type="Proteomes" id="UP000243459">
    <property type="component" value="Chromosome 4"/>
</dbReference>
<evidence type="ECO:0000256" key="4">
    <source>
        <dbReference type="ARBA" id="ARBA00022527"/>
    </source>
</evidence>
<dbReference type="PROSITE" id="PS50011">
    <property type="entry name" value="PROTEIN_KINASE_DOM"/>
    <property type="match status" value="1"/>
</dbReference>
<evidence type="ECO:0000313" key="23">
    <source>
        <dbReference type="EMBL" id="ONK71559.1"/>
    </source>
</evidence>
<dbReference type="InterPro" id="IPR032675">
    <property type="entry name" value="LRR_dom_sf"/>
</dbReference>
<evidence type="ECO:0000256" key="15">
    <source>
        <dbReference type="ARBA" id="ARBA00023170"/>
    </source>
</evidence>
<comment type="catalytic activity">
    <reaction evidence="17">
        <text>L-threonyl-[protein] + ATP = O-phospho-L-threonyl-[protein] + ADP + H(+)</text>
        <dbReference type="Rhea" id="RHEA:46608"/>
        <dbReference type="Rhea" id="RHEA-COMP:11060"/>
        <dbReference type="Rhea" id="RHEA-COMP:11605"/>
        <dbReference type="ChEBI" id="CHEBI:15378"/>
        <dbReference type="ChEBI" id="CHEBI:30013"/>
        <dbReference type="ChEBI" id="CHEBI:30616"/>
        <dbReference type="ChEBI" id="CHEBI:61977"/>
        <dbReference type="ChEBI" id="CHEBI:456216"/>
        <dbReference type="EC" id="2.7.11.1"/>
    </reaction>
</comment>
<comment type="similarity">
    <text evidence="2">Belongs to the protein kinase superfamily. Ser/Thr protein kinase family.</text>
</comment>
<dbReference type="GO" id="GO:0005524">
    <property type="term" value="F:ATP binding"/>
    <property type="evidence" value="ECO:0007669"/>
    <property type="project" value="UniProtKB-UniRule"/>
</dbReference>
<evidence type="ECO:0000256" key="20">
    <source>
        <dbReference type="SAM" id="Phobius"/>
    </source>
</evidence>
<evidence type="ECO:0000256" key="3">
    <source>
        <dbReference type="ARBA" id="ARBA00012513"/>
    </source>
</evidence>
<dbReference type="OMA" id="MSFDVEC"/>
<dbReference type="PANTHER" id="PTHR48053">
    <property type="entry name" value="LEUCINE RICH REPEAT FAMILY PROTEIN, EXPRESSED"/>
    <property type="match status" value="1"/>
</dbReference>
<comment type="subcellular location">
    <subcellularLocation>
        <location evidence="1">Cell membrane</location>
        <topology evidence="1">Single-pass membrane protein</topology>
    </subcellularLocation>
</comment>
<feature type="transmembrane region" description="Helical" evidence="20">
    <location>
        <begin position="652"/>
        <end position="674"/>
    </location>
</feature>
<dbReference type="InterPro" id="IPR003591">
    <property type="entry name" value="Leu-rich_rpt_typical-subtyp"/>
</dbReference>
<evidence type="ECO:0000313" key="24">
    <source>
        <dbReference type="Proteomes" id="UP000243459"/>
    </source>
</evidence>
<keyword evidence="11" id="KW-0418">Kinase</keyword>
<keyword evidence="6" id="KW-0808">Transferase</keyword>
<keyword evidence="4" id="KW-0723">Serine/threonine-protein kinase</keyword>
<name>A0A5P1F457_ASPOF</name>
<evidence type="ECO:0000256" key="8">
    <source>
        <dbReference type="ARBA" id="ARBA00022729"/>
    </source>
</evidence>
<evidence type="ECO:0000256" key="9">
    <source>
        <dbReference type="ARBA" id="ARBA00022737"/>
    </source>
</evidence>
<dbReference type="FunFam" id="3.80.10.10:FF:000400">
    <property type="entry name" value="Nuclear pore complex protein NUP107"/>
    <property type="match status" value="1"/>
</dbReference>
<dbReference type="FunFam" id="3.80.10.10:FF:000317">
    <property type="entry name" value="Inactive leucine-rich repeat receptor-like protein kinase"/>
    <property type="match status" value="1"/>
</dbReference>
<dbReference type="Pfam" id="PF13855">
    <property type="entry name" value="LRR_8"/>
    <property type="match status" value="1"/>
</dbReference>
<dbReference type="InterPro" id="IPR011009">
    <property type="entry name" value="Kinase-like_dom_sf"/>
</dbReference>
<dbReference type="PANTHER" id="PTHR48053:SF47">
    <property type="entry name" value="RECEPTOR KINASE-LIKE PROTEIN XA21"/>
    <property type="match status" value="1"/>
</dbReference>
<comment type="catalytic activity">
    <reaction evidence="18">
        <text>L-seryl-[protein] + ATP = O-phospho-L-seryl-[protein] + ADP + H(+)</text>
        <dbReference type="Rhea" id="RHEA:17989"/>
        <dbReference type="Rhea" id="RHEA-COMP:9863"/>
        <dbReference type="Rhea" id="RHEA-COMP:11604"/>
        <dbReference type="ChEBI" id="CHEBI:15378"/>
        <dbReference type="ChEBI" id="CHEBI:29999"/>
        <dbReference type="ChEBI" id="CHEBI:30616"/>
        <dbReference type="ChEBI" id="CHEBI:83421"/>
        <dbReference type="ChEBI" id="CHEBI:456216"/>
        <dbReference type="EC" id="2.7.11.1"/>
    </reaction>
</comment>
<dbReference type="InterPro" id="IPR055414">
    <property type="entry name" value="LRR_R13L4/SHOC2-like"/>
</dbReference>
<evidence type="ECO:0000256" key="10">
    <source>
        <dbReference type="ARBA" id="ARBA00022741"/>
    </source>
</evidence>
<feature type="chain" id="PRO_5024414440" description="non-specific serine/threonine protein kinase" evidence="21">
    <location>
        <begin position="30"/>
        <end position="879"/>
    </location>
</feature>
<dbReference type="FunFam" id="3.30.200.20:FF:000661">
    <property type="entry name" value="Serine-threonine protein kinase plant-type"/>
    <property type="match status" value="1"/>
</dbReference>
<dbReference type="GO" id="GO:0009653">
    <property type="term" value="P:anatomical structure morphogenesis"/>
    <property type="evidence" value="ECO:0007669"/>
    <property type="project" value="UniProtKB-ARBA"/>
</dbReference>
<dbReference type="Gramene" id="ONK71559">
    <property type="protein sequence ID" value="ONK71559"/>
    <property type="gene ID" value="A4U43_C04F9900"/>
</dbReference>
<evidence type="ECO:0000256" key="12">
    <source>
        <dbReference type="ARBA" id="ARBA00022840"/>
    </source>
</evidence>
<evidence type="ECO:0000256" key="7">
    <source>
        <dbReference type="ARBA" id="ARBA00022692"/>
    </source>
</evidence>
<proteinExistence type="inferred from homology"/>
<dbReference type="SUPFAM" id="SSF56112">
    <property type="entry name" value="Protein kinase-like (PK-like)"/>
    <property type="match status" value="1"/>
</dbReference>
<dbReference type="AlphaFoldDB" id="A0A5P1F457"/>
<dbReference type="Gene3D" id="3.30.200.20">
    <property type="entry name" value="Phosphorylase Kinase, domain 1"/>
    <property type="match status" value="1"/>
</dbReference>
<dbReference type="SMART" id="SM00220">
    <property type="entry name" value="S_TKc"/>
    <property type="match status" value="1"/>
</dbReference>
<feature type="domain" description="Protein kinase" evidence="22">
    <location>
        <begin position="708"/>
        <end position="879"/>
    </location>
</feature>
<keyword evidence="14 20" id="KW-0472">Membrane</keyword>
<evidence type="ECO:0000259" key="22">
    <source>
        <dbReference type="PROSITE" id="PS50011"/>
    </source>
</evidence>
<keyword evidence="7 20" id="KW-0812">Transmembrane</keyword>
<reference evidence="24" key="1">
    <citation type="journal article" date="2017" name="Nat. Commun.">
        <title>The asparagus genome sheds light on the origin and evolution of a young Y chromosome.</title>
        <authorList>
            <person name="Harkess A."/>
            <person name="Zhou J."/>
            <person name="Xu C."/>
            <person name="Bowers J.E."/>
            <person name="Van der Hulst R."/>
            <person name="Ayyampalayam S."/>
            <person name="Mercati F."/>
            <person name="Riccardi P."/>
            <person name="McKain M.R."/>
            <person name="Kakrana A."/>
            <person name="Tang H."/>
            <person name="Ray J."/>
            <person name="Groenendijk J."/>
            <person name="Arikit S."/>
            <person name="Mathioni S.M."/>
            <person name="Nakano M."/>
            <person name="Shan H."/>
            <person name="Telgmann-Rauber A."/>
            <person name="Kanno A."/>
            <person name="Yue Z."/>
            <person name="Chen H."/>
            <person name="Li W."/>
            <person name="Chen Y."/>
            <person name="Xu X."/>
            <person name="Zhang Y."/>
            <person name="Luo S."/>
            <person name="Chen H."/>
            <person name="Gao J."/>
            <person name="Mao Z."/>
            <person name="Pires J.C."/>
            <person name="Luo M."/>
            <person name="Kudrna D."/>
            <person name="Wing R.A."/>
            <person name="Meyers B.C."/>
            <person name="Yi K."/>
            <person name="Kong H."/>
            <person name="Lavrijsen P."/>
            <person name="Sunseri F."/>
            <person name="Falavigna A."/>
            <person name="Ye Y."/>
            <person name="Leebens-Mack J.H."/>
            <person name="Chen G."/>
        </authorList>
    </citation>
    <scope>NUCLEOTIDE SEQUENCE [LARGE SCALE GENOMIC DNA]</scope>
    <source>
        <strain evidence="24">cv. DH0086</strain>
    </source>
</reference>
<evidence type="ECO:0000256" key="17">
    <source>
        <dbReference type="ARBA" id="ARBA00047899"/>
    </source>
</evidence>
<dbReference type="GO" id="GO:0005886">
    <property type="term" value="C:plasma membrane"/>
    <property type="evidence" value="ECO:0007669"/>
    <property type="project" value="UniProtKB-SubCell"/>
</dbReference>
<dbReference type="EMBL" id="CM007384">
    <property type="protein sequence ID" value="ONK71559.1"/>
    <property type="molecule type" value="Genomic_DNA"/>
</dbReference>
<dbReference type="InterPro" id="IPR001611">
    <property type="entry name" value="Leu-rich_rpt"/>
</dbReference>
<dbReference type="InterPro" id="IPR017441">
    <property type="entry name" value="Protein_kinase_ATP_BS"/>
</dbReference>
<evidence type="ECO:0000256" key="11">
    <source>
        <dbReference type="ARBA" id="ARBA00022777"/>
    </source>
</evidence>
<evidence type="ECO:0000256" key="18">
    <source>
        <dbReference type="ARBA" id="ARBA00048679"/>
    </source>
</evidence>
<dbReference type="SMART" id="SM00369">
    <property type="entry name" value="LRR_TYP"/>
    <property type="match status" value="9"/>
</dbReference>
<dbReference type="FunFam" id="3.80.10.10:FF:000095">
    <property type="entry name" value="LRR receptor-like serine/threonine-protein kinase GSO1"/>
    <property type="match status" value="1"/>
</dbReference>
<dbReference type="PROSITE" id="PS00107">
    <property type="entry name" value="PROTEIN_KINASE_ATP"/>
    <property type="match status" value="1"/>
</dbReference>
<dbReference type="InterPro" id="IPR051716">
    <property type="entry name" value="Plant_RL_S/T_kinase"/>
</dbReference>
<evidence type="ECO:0000256" key="1">
    <source>
        <dbReference type="ARBA" id="ARBA00004162"/>
    </source>
</evidence>
<dbReference type="InterPro" id="IPR008271">
    <property type="entry name" value="Ser/Thr_kinase_AS"/>
</dbReference>
<keyword evidence="12 19" id="KW-0067">ATP-binding</keyword>
<dbReference type="PRINTS" id="PR00019">
    <property type="entry name" value="LEURICHRPT"/>
</dbReference>
<evidence type="ECO:0000256" key="6">
    <source>
        <dbReference type="ARBA" id="ARBA00022679"/>
    </source>
</evidence>
<dbReference type="PROSITE" id="PS00108">
    <property type="entry name" value="PROTEIN_KINASE_ST"/>
    <property type="match status" value="1"/>
</dbReference>
<dbReference type="Pfam" id="PF23598">
    <property type="entry name" value="LRR_14"/>
    <property type="match status" value="1"/>
</dbReference>
<evidence type="ECO:0000256" key="21">
    <source>
        <dbReference type="SAM" id="SignalP"/>
    </source>
</evidence>
<dbReference type="Gene3D" id="3.80.10.10">
    <property type="entry name" value="Ribonuclease Inhibitor"/>
    <property type="match status" value="4"/>
</dbReference>
<keyword evidence="16" id="KW-0325">Glycoprotein</keyword>
<evidence type="ECO:0000256" key="2">
    <source>
        <dbReference type="ARBA" id="ARBA00008684"/>
    </source>
</evidence>
<protein>
    <recommendedName>
        <fullName evidence="3">non-specific serine/threonine protein kinase</fullName>
        <ecNumber evidence="3">2.7.11.1</ecNumber>
    </recommendedName>
</protein>
<evidence type="ECO:0000256" key="13">
    <source>
        <dbReference type="ARBA" id="ARBA00022989"/>
    </source>
</evidence>
<keyword evidence="8 21" id="KW-0732">Signal</keyword>
<keyword evidence="5" id="KW-0433">Leucine-rich repeat</keyword>
<dbReference type="Pfam" id="PF00069">
    <property type="entry name" value="Pkinase"/>
    <property type="match status" value="1"/>
</dbReference>
<dbReference type="GO" id="GO:0099402">
    <property type="term" value="P:plant organ development"/>
    <property type="evidence" value="ECO:0007669"/>
    <property type="project" value="UniProtKB-ARBA"/>
</dbReference>
<feature type="binding site" evidence="19">
    <location>
        <position position="736"/>
    </location>
    <ligand>
        <name>ATP</name>
        <dbReference type="ChEBI" id="CHEBI:30616"/>
    </ligand>
</feature>
<dbReference type="SMART" id="SM00365">
    <property type="entry name" value="LRR_SD22"/>
    <property type="match status" value="5"/>
</dbReference>
<feature type="signal peptide" evidence="21">
    <location>
        <begin position="1"/>
        <end position="29"/>
    </location>
</feature>
<keyword evidence="13 20" id="KW-1133">Transmembrane helix</keyword>
<accession>A0A5P1F457</accession>
<dbReference type="InterPro" id="IPR013210">
    <property type="entry name" value="LRR_N_plant-typ"/>
</dbReference>
<evidence type="ECO:0000256" key="16">
    <source>
        <dbReference type="ARBA" id="ARBA00023180"/>
    </source>
</evidence>
<keyword evidence="24" id="KW-1185">Reference proteome</keyword>
<keyword evidence="15" id="KW-0675">Receptor</keyword>
<dbReference type="Pfam" id="PF00560">
    <property type="entry name" value="LRR_1"/>
    <property type="match status" value="4"/>
</dbReference>
<sequence length="879" mass="96244">MKQPPPRFLSVQVVFLLSIFSFPQQPASRKYTNLTDLESLLAFKAQVRDPHAILSTNWTSNTSFCNWIGVSCSRRHHERVTAIDFLNFPLQGTISPHLSNLSFLSRLDLANCSLAGSIPQVLSQLPRLEELYLEENSLYGSIPTAIFNMSSLVQFFCSDNNLSGTLISNGSNITLPRLQRISLSANQLTGEIPSSFAQCRDLESLSLSLNEFNGIIPADLGSLTELRKLYLGGNRLSGIIPKSLGNLTKLDGFDLSINMLTGIIPKELGNLANLQNLLLGDNGFSGSIPTSLLNCSRIEIFELAVNNLTGPVPASIGKSMPLLTRLLLGGNRLSGDLDFITSLSNCRDLYYLHLIGNELRGVLPSSIGNLSINLQHLFAGLNFIRGEVPTGLKNLSNLVSLHLGGNELIGTIPLSFPRLEKLQYMSLHGNGISGSIPSELGLLRSLNVLRLENNRLVGPIPYSISNISGIQYLALSGNRLSSNIPLDFWSLTSLIELHLSKNMLDGLLPSVGSLEYLNILDLSSNMLSGNLSSSLGRLQVLTHLDLSNNSFEGQIPSSLSGLISIKYLNLSNNFLSGDLPKSLANLSYLEILDLSFNKLEGQIPEGRVFSNLSIPSLEGNTALCGAPLLDFPPCPSNAVNFHSTRKLQLIKYILPPILFVVLGFASFCLIRVIYQRRKKITVTRTVSTGLDEQRVISYLELVRATENFSDANLVGKGSFGSVFRGCLDDGLTVAVKVLNLEVEGALKSFDEECRALSMVRHRNLIKIISICSNHDFKALVLQFMPNMSLERWIYGNNQCLDLLQRLNIMVDVSSALEYLHHHLPRTVLHCDLKPSNVLLDEGMVAHLGDFGIAKLMFGDNQSVVTATTRGTIGYIAPGL</sequence>
<keyword evidence="9" id="KW-0677">Repeat</keyword>
<dbReference type="GO" id="GO:0004674">
    <property type="term" value="F:protein serine/threonine kinase activity"/>
    <property type="evidence" value="ECO:0007669"/>
    <property type="project" value="UniProtKB-KW"/>
</dbReference>
<dbReference type="InterPro" id="IPR000719">
    <property type="entry name" value="Prot_kinase_dom"/>
</dbReference>
<evidence type="ECO:0000256" key="19">
    <source>
        <dbReference type="PROSITE-ProRule" id="PRU10141"/>
    </source>
</evidence>
<gene>
    <name evidence="23" type="ORF">A4U43_C04F9900</name>
</gene>
<dbReference type="Gene3D" id="1.10.510.10">
    <property type="entry name" value="Transferase(Phosphotransferase) domain 1"/>
    <property type="match status" value="1"/>
</dbReference>
<keyword evidence="10 19" id="KW-0547">Nucleotide-binding</keyword>
<evidence type="ECO:0000256" key="5">
    <source>
        <dbReference type="ARBA" id="ARBA00022614"/>
    </source>
</evidence>